<proteinExistence type="predicted"/>
<feature type="transmembrane region" description="Helical" evidence="1">
    <location>
        <begin position="21"/>
        <end position="41"/>
    </location>
</feature>
<sequence length="77" mass="8683">MSLCTSSLRGWAGQLFLTPNVAAYSSASFVLPRFSFFLWAVRGSTWFILVHMESQGFFSHLSSYRLGAFQHCLGDRV</sequence>
<protein>
    <submittedName>
        <fullName evidence="2">Uncharacterized protein</fullName>
    </submittedName>
</protein>
<dbReference type="EMBL" id="AFRT01001366">
    <property type="protein sequence ID" value="ELU40645.1"/>
    <property type="molecule type" value="Genomic_DNA"/>
</dbReference>
<keyword evidence="1" id="KW-0472">Membrane</keyword>
<evidence type="ECO:0000313" key="2">
    <source>
        <dbReference type="EMBL" id="ELU40645.1"/>
    </source>
</evidence>
<dbReference type="HOGENOM" id="CLU_2639788_0_0_1"/>
<keyword evidence="1" id="KW-1133">Transmembrane helix</keyword>
<dbReference type="Proteomes" id="UP000011668">
    <property type="component" value="Unassembled WGS sequence"/>
</dbReference>
<evidence type="ECO:0000313" key="3">
    <source>
        <dbReference type="Proteomes" id="UP000011668"/>
    </source>
</evidence>
<accession>L8WRM2</accession>
<gene>
    <name evidence="2" type="ORF">AG1IA_05315</name>
</gene>
<keyword evidence="3" id="KW-1185">Reference proteome</keyword>
<keyword evidence="1" id="KW-0812">Transmembrane</keyword>
<name>L8WRM2_THACA</name>
<comment type="caution">
    <text evidence="2">The sequence shown here is derived from an EMBL/GenBank/DDBJ whole genome shotgun (WGS) entry which is preliminary data.</text>
</comment>
<evidence type="ECO:0000256" key="1">
    <source>
        <dbReference type="SAM" id="Phobius"/>
    </source>
</evidence>
<dbReference type="AlphaFoldDB" id="L8WRM2"/>
<reference evidence="2 3" key="1">
    <citation type="journal article" date="2013" name="Nat. Commun.">
        <title>The evolution and pathogenic mechanisms of the rice sheath blight pathogen.</title>
        <authorList>
            <person name="Zheng A."/>
            <person name="Lin R."/>
            <person name="Xu L."/>
            <person name="Qin P."/>
            <person name="Tang C."/>
            <person name="Ai P."/>
            <person name="Zhang D."/>
            <person name="Liu Y."/>
            <person name="Sun Z."/>
            <person name="Feng H."/>
            <person name="Wang Y."/>
            <person name="Chen Y."/>
            <person name="Liang X."/>
            <person name="Fu R."/>
            <person name="Li Q."/>
            <person name="Zhang J."/>
            <person name="Yu X."/>
            <person name="Xie Z."/>
            <person name="Ding L."/>
            <person name="Guan P."/>
            <person name="Tang J."/>
            <person name="Liang Y."/>
            <person name="Wang S."/>
            <person name="Deng Q."/>
            <person name="Li S."/>
            <person name="Zhu J."/>
            <person name="Wang L."/>
            <person name="Liu H."/>
            <person name="Li P."/>
        </authorList>
    </citation>
    <scope>NUCLEOTIDE SEQUENCE [LARGE SCALE GENOMIC DNA]</scope>
    <source>
        <strain evidence="3">AG-1 IA</strain>
    </source>
</reference>
<organism evidence="2 3">
    <name type="scientific">Thanatephorus cucumeris (strain AG1-IA)</name>
    <name type="common">Rice sheath blight fungus</name>
    <name type="synonym">Rhizoctonia solani</name>
    <dbReference type="NCBI Taxonomy" id="983506"/>
    <lineage>
        <taxon>Eukaryota</taxon>
        <taxon>Fungi</taxon>
        <taxon>Dikarya</taxon>
        <taxon>Basidiomycota</taxon>
        <taxon>Agaricomycotina</taxon>
        <taxon>Agaricomycetes</taxon>
        <taxon>Cantharellales</taxon>
        <taxon>Ceratobasidiaceae</taxon>
        <taxon>Rhizoctonia</taxon>
        <taxon>Rhizoctonia solani AG-1</taxon>
    </lineage>
</organism>